<keyword evidence="7" id="KW-1185">Reference proteome</keyword>
<dbReference type="EMBL" id="BJMM01000081">
    <property type="protein sequence ID" value="GEB54087.1"/>
    <property type="molecule type" value="Genomic_DNA"/>
</dbReference>
<dbReference type="Gene3D" id="3.40.1410.10">
    <property type="entry name" value="Chorismate lyase-like"/>
    <property type="match status" value="1"/>
</dbReference>
<dbReference type="Pfam" id="PF07702">
    <property type="entry name" value="UTRA"/>
    <property type="match status" value="1"/>
</dbReference>
<dbReference type="Proteomes" id="UP000319210">
    <property type="component" value="Unassembled WGS sequence"/>
</dbReference>
<dbReference type="SMART" id="SM00866">
    <property type="entry name" value="UTRA"/>
    <property type="match status" value="1"/>
</dbReference>
<feature type="domain" description="HTH gntR-type" evidence="5">
    <location>
        <begin position="41"/>
        <end position="109"/>
    </location>
</feature>
<proteinExistence type="predicted"/>
<dbReference type="RefSeq" id="WP_078874049.1">
    <property type="nucleotide sequence ID" value="NZ_BJMM01000081.1"/>
</dbReference>
<dbReference type="InterPro" id="IPR050679">
    <property type="entry name" value="Bact_HTH_transcr_reg"/>
</dbReference>
<dbReference type="Pfam" id="PF00392">
    <property type="entry name" value="GntR"/>
    <property type="match status" value="1"/>
</dbReference>
<organism evidence="6 7">
    <name type="scientific">Streptomyces cacaoi</name>
    <dbReference type="NCBI Taxonomy" id="1898"/>
    <lineage>
        <taxon>Bacteria</taxon>
        <taxon>Bacillati</taxon>
        <taxon>Actinomycetota</taxon>
        <taxon>Actinomycetes</taxon>
        <taxon>Kitasatosporales</taxon>
        <taxon>Streptomycetaceae</taxon>
        <taxon>Streptomyces</taxon>
    </lineage>
</organism>
<reference evidence="6 7" key="1">
    <citation type="submission" date="2019-06" db="EMBL/GenBank/DDBJ databases">
        <title>Whole genome shotgun sequence of Streptomyces cacaoi subsp. cacaoi NBRC 12748.</title>
        <authorList>
            <person name="Hosoyama A."/>
            <person name="Uohara A."/>
            <person name="Ohji S."/>
            <person name="Ichikawa N."/>
        </authorList>
    </citation>
    <scope>NUCLEOTIDE SEQUENCE [LARGE SCALE GENOMIC DNA]</scope>
    <source>
        <strain evidence="6 7">NBRC 12748</strain>
    </source>
</reference>
<evidence type="ECO:0000256" key="1">
    <source>
        <dbReference type="ARBA" id="ARBA00023015"/>
    </source>
</evidence>
<evidence type="ECO:0000256" key="3">
    <source>
        <dbReference type="ARBA" id="ARBA00023163"/>
    </source>
</evidence>
<sequence length="284" mass="30252">MPAPPPPDDDARRHPRSRSRARTGAGGDRSGRSTAGRGPEPPRHEAIAAALRRAITEGRYPVGATLPSEAELAAAHGASRGTVRQAVAALLAEGLVGSRQGARRVVLSTTPSQSFTELRSFAQWARAGGRTAGGLVLSSSRGTARAEEAGLLQVPPGAPVLHVLRLRTLDGDPVLLERTVYAEWIAPAVEALPDDCESVTERLRRDEGLVFAHGEHHIDAVAAGTADADHLRVRRGSPLLRVRRTTTTAEGRPVETSDDRYRPGSVVFTVRNSTQTNPLTRTHA</sequence>
<dbReference type="AlphaFoldDB" id="A0A4Y3RBK7"/>
<dbReference type="InterPro" id="IPR000524">
    <property type="entry name" value="Tscrpt_reg_HTH_GntR"/>
</dbReference>
<keyword evidence="3" id="KW-0804">Transcription</keyword>
<keyword evidence="1" id="KW-0805">Transcription regulation</keyword>
<dbReference type="GO" id="GO:0045892">
    <property type="term" value="P:negative regulation of DNA-templated transcription"/>
    <property type="evidence" value="ECO:0007669"/>
    <property type="project" value="TreeGrafter"/>
</dbReference>
<dbReference type="GO" id="GO:0003677">
    <property type="term" value="F:DNA binding"/>
    <property type="evidence" value="ECO:0007669"/>
    <property type="project" value="UniProtKB-KW"/>
</dbReference>
<dbReference type="PANTHER" id="PTHR44846:SF1">
    <property type="entry name" value="MANNOSYL-D-GLYCERATE TRANSPORT_METABOLISM SYSTEM REPRESSOR MNGR-RELATED"/>
    <property type="match status" value="1"/>
</dbReference>
<keyword evidence="2" id="KW-0238">DNA-binding</keyword>
<dbReference type="InterPro" id="IPR011663">
    <property type="entry name" value="UTRA"/>
</dbReference>
<evidence type="ECO:0000256" key="2">
    <source>
        <dbReference type="ARBA" id="ARBA00023125"/>
    </source>
</evidence>
<dbReference type="PANTHER" id="PTHR44846">
    <property type="entry name" value="MANNOSYL-D-GLYCERATE TRANSPORT/METABOLISM SYSTEM REPRESSOR MNGR-RELATED"/>
    <property type="match status" value="1"/>
</dbReference>
<evidence type="ECO:0000256" key="4">
    <source>
        <dbReference type="SAM" id="MobiDB-lite"/>
    </source>
</evidence>
<dbReference type="CDD" id="cd07377">
    <property type="entry name" value="WHTH_GntR"/>
    <property type="match status" value="1"/>
</dbReference>
<dbReference type="SUPFAM" id="SSF64288">
    <property type="entry name" value="Chorismate lyase-like"/>
    <property type="match status" value="1"/>
</dbReference>
<gene>
    <name evidence="6" type="ORF">SCA03_66380</name>
</gene>
<dbReference type="InterPro" id="IPR028978">
    <property type="entry name" value="Chorismate_lyase_/UTRA_dom_sf"/>
</dbReference>
<dbReference type="Gene3D" id="1.10.10.10">
    <property type="entry name" value="Winged helix-like DNA-binding domain superfamily/Winged helix DNA-binding domain"/>
    <property type="match status" value="1"/>
</dbReference>
<evidence type="ECO:0000313" key="7">
    <source>
        <dbReference type="Proteomes" id="UP000319210"/>
    </source>
</evidence>
<dbReference type="PROSITE" id="PS50949">
    <property type="entry name" value="HTH_GNTR"/>
    <property type="match status" value="1"/>
</dbReference>
<evidence type="ECO:0000259" key="5">
    <source>
        <dbReference type="PROSITE" id="PS50949"/>
    </source>
</evidence>
<evidence type="ECO:0000313" key="6">
    <source>
        <dbReference type="EMBL" id="GEB54087.1"/>
    </source>
</evidence>
<dbReference type="PRINTS" id="PR00035">
    <property type="entry name" value="HTHGNTR"/>
</dbReference>
<accession>A0A4Y3RBK7</accession>
<dbReference type="GO" id="GO:0003700">
    <property type="term" value="F:DNA-binding transcription factor activity"/>
    <property type="evidence" value="ECO:0007669"/>
    <property type="project" value="InterPro"/>
</dbReference>
<name>A0A4Y3RBK7_STRCI</name>
<protein>
    <submittedName>
        <fullName evidence="6">Transcriptional regulator</fullName>
    </submittedName>
</protein>
<feature type="region of interest" description="Disordered" evidence="4">
    <location>
        <begin position="1"/>
        <end position="43"/>
    </location>
</feature>
<dbReference type="SUPFAM" id="SSF46785">
    <property type="entry name" value="Winged helix' DNA-binding domain"/>
    <property type="match status" value="1"/>
</dbReference>
<dbReference type="OrthoDB" id="3210131at2"/>
<dbReference type="InterPro" id="IPR036390">
    <property type="entry name" value="WH_DNA-bd_sf"/>
</dbReference>
<comment type="caution">
    <text evidence="6">The sequence shown here is derived from an EMBL/GenBank/DDBJ whole genome shotgun (WGS) entry which is preliminary data.</text>
</comment>
<dbReference type="InterPro" id="IPR036388">
    <property type="entry name" value="WH-like_DNA-bd_sf"/>
</dbReference>
<dbReference type="SMART" id="SM00345">
    <property type="entry name" value="HTH_GNTR"/>
    <property type="match status" value="1"/>
</dbReference>